<keyword evidence="4 8" id="KW-0812">Transmembrane</keyword>
<dbReference type="Pfam" id="PF06808">
    <property type="entry name" value="DctM"/>
    <property type="match status" value="1"/>
</dbReference>
<feature type="transmembrane region" description="Helical" evidence="8">
    <location>
        <begin position="344"/>
        <end position="365"/>
    </location>
</feature>
<dbReference type="GO" id="GO:0005886">
    <property type="term" value="C:plasma membrane"/>
    <property type="evidence" value="ECO:0007669"/>
    <property type="project" value="UniProtKB-SubCell"/>
</dbReference>
<feature type="transmembrane region" description="Helical" evidence="8">
    <location>
        <begin position="462"/>
        <end position="482"/>
    </location>
</feature>
<evidence type="ECO:0000256" key="7">
    <source>
        <dbReference type="SAM" id="MobiDB-lite"/>
    </source>
</evidence>
<feature type="compositionally biased region" description="Low complexity" evidence="7">
    <location>
        <begin position="223"/>
        <end position="232"/>
    </location>
</feature>
<feature type="transmembrane region" description="Helical" evidence="8">
    <location>
        <begin position="431"/>
        <end position="450"/>
    </location>
</feature>
<feature type="transmembrane region" description="Helical" evidence="8">
    <location>
        <begin position="278"/>
        <end position="300"/>
    </location>
</feature>
<feature type="transmembrane region" description="Helical" evidence="8">
    <location>
        <begin position="95"/>
        <end position="128"/>
    </location>
</feature>
<evidence type="ECO:0000256" key="2">
    <source>
        <dbReference type="ARBA" id="ARBA00022475"/>
    </source>
</evidence>
<dbReference type="AlphaFoldDB" id="A0A5R9BCR2"/>
<feature type="transmembrane region" description="Helical" evidence="8">
    <location>
        <begin position="140"/>
        <end position="163"/>
    </location>
</feature>
<feature type="transmembrane region" description="Helical" evidence="8">
    <location>
        <begin position="377"/>
        <end position="396"/>
    </location>
</feature>
<name>A0A5R9BCR2_9MICC</name>
<evidence type="ECO:0000256" key="5">
    <source>
        <dbReference type="ARBA" id="ARBA00022989"/>
    </source>
</evidence>
<accession>A0A5R9BCR2</accession>
<dbReference type="EMBL" id="VAVZ01000014">
    <property type="protein sequence ID" value="TLP98029.1"/>
    <property type="molecule type" value="Genomic_DNA"/>
</dbReference>
<dbReference type="OrthoDB" id="9777699at2"/>
<gene>
    <name evidence="10" type="ORF">FEF26_06450</name>
</gene>
<keyword evidence="2" id="KW-1003">Cell membrane</keyword>
<dbReference type="PANTHER" id="PTHR33362">
    <property type="entry name" value="SIALIC ACID TRAP TRANSPORTER PERMEASE PROTEIN SIAT-RELATED"/>
    <property type="match status" value="1"/>
</dbReference>
<evidence type="ECO:0000256" key="6">
    <source>
        <dbReference type="ARBA" id="ARBA00023136"/>
    </source>
</evidence>
<evidence type="ECO:0000313" key="11">
    <source>
        <dbReference type="Proteomes" id="UP000310458"/>
    </source>
</evidence>
<dbReference type="InterPro" id="IPR010656">
    <property type="entry name" value="DctM"/>
</dbReference>
<feature type="compositionally biased region" description="Polar residues" evidence="7">
    <location>
        <begin position="233"/>
        <end position="245"/>
    </location>
</feature>
<reference evidence="10 11" key="1">
    <citation type="submission" date="2019-05" db="EMBL/GenBank/DDBJ databases">
        <title>Nesterenkonia sp. GY074 isolated from the Southern Atlantic Ocean.</title>
        <authorList>
            <person name="Zhang G."/>
        </authorList>
    </citation>
    <scope>NUCLEOTIDE SEQUENCE [LARGE SCALE GENOMIC DNA]</scope>
    <source>
        <strain evidence="10 11">GY074</strain>
    </source>
</reference>
<keyword evidence="11" id="KW-1185">Reference proteome</keyword>
<comment type="caution">
    <text evidence="10">The sequence shown here is derived from an EMBL/GenBank/DDBJ whole genome shotgun (WGS) entry which is preliminary data.</text>
</comment>
<feature type="transmembrane region" description="Helical" evidence="8">
    <location>
        <begin position="6"/>
        <end position="35"/>
    </location>
</feature>
<keyword evidence="5 8" id="KW-1133">Transmembrane helix</keyword>
<evidence type="ECO:0000256" key="1">
    <source>
        <dbReference type="ARBA" id="ARBA00004429"/>
    </source>
</evidence>
<dbReference type="Proteomes" id="UP000310458">
    <property type="component" value="Unassembled WGS sequence"/>
</dbReference>
<dbReference type="PANTHER" id="PTHR33362:SF3">
    <property type="entry name" value="SIALIC ACID TRAP TRANSPORTER PERMEASE PROTEIN SIAT"/>
    <property type="match status" value="1"/>
</dbReference>
<evidence type="ECO:0000256" key="4">
    <source>
        <dbReference type="ARBA" id="ARBA00022692"/>
    </source>
</evidence>
<evidence type="ECO:0000313" key="10">
    <source>
        <dbReference type="EMBL" id="TLP98029.1"/>
    </source>
</evidence>
<sequence length="492" mass="50934">MIELILVGSFLILVCVGIPIAFSMGLSAAITILYASGTHALNPASGVMFASMSSETLLAIPFFILAGVIMELTGISTRLVELADKCVGHHKSGLALTAIIAALLFAAISGSGPATVAALGAVLIPALVRHGYSKRHAASLLASAGGMGIVIPPSIAFIVFAVVASDHQRVSISRLFMAGVVPGILMGLAFYIVARYLPRQLEQLTTNANLNVSKGLGRLGLGASSPSAASGGDTPNSGVGPQSETATKGIITLDDTVDPDAEVGNRSRRAPWREILRALLRAIPGLLVPVIILGGIYGGIFTPTESAAVASIYALLVGLLTNRELKFGGLWKVFTTAGVQSSRIMIIVAAASLYAYVITSNQIAARVSDALLSLTESTLLLILLINLILLIAGMFLDAVSAFYLLVPLLVPVLLELGMDITTIGVMMTINLALGLVTPPVGVNLLVAGSIAKISYAEATRGIWPFLLAGLVVLMLVTFIPQLSNGLPNLLGA</sequence>
<evidence type="ECO:0000256" key="8">
    <source>
        <dbReference type="SAM" id="Phobius"/>
    </source>
</evidence>
<feature type="domain" description="TRAP C4-dicarboxylate transport system permease DctM subunit" evidence="9">
    <location>
        <begin position="7"/>
        <end position="482"/>
    </location>
</feature>
<dbReference type="InterPro" id="IPR004681">
    <property type="entry name" value="TRAP_DctM"/>
</dbReference>
<dbReference type="RefSeq" id="WP_138252725.1">
    <property type="nucleotide sequence ID" value="NZ_VAVZ01000014.1"/>
</dbReference>
<dbReference type="GO" id="GO:0022857">
    <property type="term" value="F:transmembrane transporter activity"/>
    <property type="evidence" value="ECO:0007669"/>
    <property type="project" value="TreeGrafter"/>
</dbReference>
<protein>
    <submittedName>
        <fullName evidence="10">TRAP transporter large permease</fullName>
    </submittedName>
</protein>
<keyword evidence="6 8" id="KW-0472">Membrane</keyword>
<comment type="subcellular location">
    <subcellularLocation>
        <location evidence="1">Cell inner membrane</location>
        <topology evidence="1">Multi-pass membrane protein</topology>
    </subcellularLocation>
</comment>
<feature type="transmembrane region" description="Helical" evidence="8">
    <location>
        <begin position="175"/>
        <end position="194"/>
    </location>
</feature>
<feature type="region of interest" description="Disordered" evidence="7">
    <location>
        <begin position="223"/>
        <end position="245"/>
    </location>
</feature>
<proteinExistence type="predicted"/>
<evidence type="ECO:0000256" key="3">
    <source>
        <dbReference type="ARBA" id="ARBA00022519"/>
    </source>
</evidence>
<evidence type="ECO:0000259" key="9">
    <source>
        <dbReference type="Pfam" id="PF06808"/>
    </source>
</evidence>
<feature type="transmembrane region" description="Helical" evidence="8">
    <location>
        <begin position="56"/>
        <end position="75"/>
    </location>
</feature>
<organism evidence="10 11">
    <name type="scientific">Nesterenkonia salmonea</name>
    <dbReference type="NCBI Taxonomy" id="1804987"/>
    <lineage>
        <taxon>Bacteria</taxon>
        <taxon>Bacillati</taxon>
        <taxon>Actinomycetota</taxon>
        <taxon>Actinomycetes</taxon>
        <taxon>Micrococcales</taxon>
        <taxon>Micrococcaceae</taxon>
        <taxon>Nesterenkonia</taxon>
    </lineage>
</organism>
<keyword evidence="3" id="KW-0997">Cell inner membrane</keyword>